<sequence>MKRHVSLLAAFLLPLIHTCSASAWNVTFCATHDDFSDDCTVANSQNCTQFNGDGCDCYKTNGTAGAFYTEDLGDSTEFFVYSDDNCKDINMAYDQGTVKQFCFAQHYSTKSFSFLCK</sequence>
<reference evidence="2" key="1">
    <citation type="submission" date="2023-10" db="EMBL/GenBank/DDBJ databases">
        <authorList>
            <person name="Hackl T."/>
        </authorList>
    </citation>
    <scope>NUCLEOTIDE SEQUENCE</scope>
</reference>
<accession>A0AAI8YJ97</accession>
<proteinExistence type="predicted"/>
<keyword evidence="3" id="KW-1185">Reference proteome</keyword>
<dbReference type="EMBL" id="CAUWAG010000012">
    <property type="protein sequence ID" value="CAJ2509316.1"/>
    <property type="molecule type" value="Genomic_DNA"/>
</dbReference>
<evidence type="ECO:0000313" key="3">
    <source>
        <dbReference type="Proteomes" id="UP001295740"/>
    </source>
</evidence>
<comment type="caution">
    <text evidence="2">The sequence shown here is derived from an EMBL/GenBank/DDBJ whole genome shotgun (WGS) entry which is preliminary data.</text>
</comment>
<evidence type="ECO:0000256" key="1">
    <source>
        <dbReference type="SAM" id="SignalP"/>
    </source>
</evidence>
<gene>
    <name evidence="2" type="ORF">KHLLAP_LOCUS9784</name>
</gene>
<name>A0AAI8YJ97_9PEZI</name>
<protein>
    <submittedName>
        <fullName evidence="2">Uu.00g143420.m01.CDS01</fullName>
    </submittedName>
</protein>
<dbReference type="Proteomes" id="UP001295740">
    <property type="component" value="Unassembled WGS sequence"/>
</dbReference>
<feature type="signal peptide" evidence="1">
    <location>
        <begin position="1"/>
        <end position="23"/>
    </location>
</feature>
<keyword evidence="1" id="KW-0732">Signal</keyword>
<organism evidence="2 3">
    <name type="scientific">Anthostomella pinea</name>
    <dbReference type="NCBI Taxonomy" id="933095"/>
    <lineage>
        <taxon>Eukaryota</taxon>
        <taxon>Fungi</taxon>
        <taxon>Dikarya</taxon>
        <taxon>Ascomycota</taxon>
        <taxon>Pezizomycotina</taxon>
        <taxon>Sordariomycetes</taxon>
        <taxon>Xylariomycetidae</taxon>
        <taxon>Xylariales</taxon>
        <taxon>Xylariaceae</taxon>
        <taxon>Anthostomella</taxon>
    </lineage>
</organism>
<evidence type="ECO:0000313" key="2">
    <source>
        <dbReference type="EMBL" id="CAJ2509316.1"/>
    </source>
</evidence>
<feature type="chain" id="PRO_5042486755" evidence="1">
    <location>
        <begin position="24"/>
        <end position="117"/>
    </location>
</feature>
<dbReference type="AlphaFoldDB" id="A0AAI8YJ97"/>